<sequence length="473" mass="51969">MTGDPADALVFFGATGDLARKLIFPALYGMVAHGELDVPVVGVAYSGWGIDDLRQRARESVAAAVPDHDPDALATLEGLLHYVDGDYRDAETFARLTETLGDARRPLHYLAIPPSMFATVVEGLEGARLNADARVVVEKPFGRDLASARELDAVIRRAFPEDAVFRIDHFLGKDEIMNLLYFRFANSFLEPVWNRDHVASVQITIAEDFGVQGRGAFYDTAGALRDVLENHMLQIVARLAMEPPAYQGYSAVHEAKANVFRAIRPLTRNDIVRGQFEGYRDEPGVARGSDVETYAAVRLFIDSWRWAGVPWYLRTGKHLPVTAHEVVVEFKKPPQALFDDAMMAQHPNHLRFRLQPDGEIALGARVKTPGEEFVGEQRELVVSTGGAGSRHPYERLLADAMEGDRALFTAEETVEAAWRVVDGVLSDHAPAIRYAPGTWGPTEAETLIGADGPWHAPVMKDDAARGAAHAKGA</sequence>
<dbReference type="STRING" id="1043493.SAMN05421637_1806"/>
<comment type="pathway">
    <text evidence="1 6">Carbohydrate degradation; pentose phosphate pathway; D-ribulose 5-phosphate from D-glucose 6-phosphate (oxidative stage): step 1/3.</text>
</comment>
<dbReference type="eggNOG" id="COG0364">
    <property type="taxonomic scope" value="Bacteria"/>
</dbReference>
<keyword evidence="2 6" id="KW-0313">Glucose metabolism</keyword>
<dbReference type="Gene3D" id="3.40.50.720">
    <property type="entry name" value="NAD(P)-binding Rossmann-like Domain"/>
    <property type="match status" value="1"/>
</dbReference>
<keyword evidence="5 6" id="KW-0119">Carbohydrate metabolism</keyword>
<dbReference type="Pfam" id="PF00479">
    <property type="entry name" value="G6PD_N"/>
    <property type="match status" value="1"/>
</dbReference>
<evidence type="ECO:0000256" key="3">
    <source>
        <dbReference type="ARBA" id="ARBA00022857"/>
    </source>
</evidence>
<dbReference type="SUPFAM" id="SSF51735">
    <property type="entry name" value="NAD(P)-binding Rossmann-fold domains"/>
    <property type="match status" value="1"/>
</dbReference>
<dbReference type="Pfam" id="PF02781">
    <property type="entry name" value="G6PD_C"/>
    <property type="match status" value="1"/>
</dbReference>
<dbReference type="GO" id="GO:0050661">
    <property type="term" value="F:NADP binding"/>
    <property type="evidence" value="ECO:0007669"/>
    <property type="project" value="UniProtKB-UniRule"/>
</dbReference>
<dbReference type="PANTHER" id="PTHR23429:SF0">
    <property type="entry name" value="GLUCOSE-6-PHOSPHATE 1-DEHYDROGENASE"/>
    <property type="match status" value="1"/>
</dbReference>
<comment type="similarity">
    <text evidence="6">Belongs to the glucose-6-phosphate dehydrogenase family.</text>
</comment>
<evidence type="ECO:0000256" key="6">
    <source>
        <dbReference type="HAMAP-Rule" id="MF_00966"/>
    </source>
</evidence>
<dbReference type="UniPathway" id="UPA00115">
    <property type="reaction ID" value="UER00408"/>
</dbReference>
<dbReference type="InterPro" id="IPR022674">
    <property type="entry name" value="G6P_DH_NAD-bd"/>
</dbReference>
<proteinExistence type="inferred from homology"/>
<dbReference type="NCBIfam" id="NF009492">
    <property type="entry name" value="PRK12853.1-3"/>
    <property type="match status" value="1"/>
</dbReference>
<gene>
    <name evidence="6" type="primary">zwf</name>
    <name evidence="9" type="ORF">SAMN05421637_1806</name>
</gene>
<dbReference type="InterPro" id="IPR001282">
    <property type="entry name" value="G6P_DH"/>
</dbReference>
<evidence type="ECO:0000256" key="4">
    <source>
        <dbReference type="ARBA" id="ARBA00023002"/>
    </source>
</evidence>
<dbReference type="GO" id="GO:0005829">
    <property type="term" value="C:cytosol"/>
    <property type="evidence" value="ECO:0007669"/>
    <property type="project" value="TreeGrafter"/>
</dbReference>
<accession>A0A1H6YXC2</accession>
<feature type="binding site" evidence="6">
    <location>
        <position position="226"/>
    </location>
    <ligand>
        <name>substrate</name>
    </ligand>
</feature>
<dbReference type="PIRSF" id="PIRSF000110">
    <property type="entry name" value="G6PD"/>
    <property type="match status" value="1"/>
</dbReference>
<feature type="binding site" evidence="6">
    <location>
        <begin position="13"/>
        <end position="20"/>
    </location>
    <ligand>
        <name>NADP(+)</name>
        <dbReference type="ChEBI" id="CHEBI:58349"/>
    </ligand>
</feature>
<evidence type="ECO:0000256" key="2">
    <source>
        <dbReference type="ARBA" id="ARBA00022526"/>
    </source>
</evidence>
<keyword evidence="3 6" id="KW-0521">NADP</keyword>
<feature type="domain" description="Glucose-6-phosphate dehydrogenase C-terminal" evidence="8">
    <location>
        <begin position="181"/>
        <end position="452"/>
    </location>
</feature>
<dbReference type="InterPro" id="IPR036291">
    <property type="entry name" value="NAD(P)-bd_dom_sf"/>
</dbReference>
<dbReference type="PRINTS" id="PR00079">
    <property type="entry name" value="G6PDHDRGNASE"/>
</dbReference>
<dbReference type="EC" id="1.1.1.49" evidence="6"/>
<feature type="binding site" evidence="6">
    <location>
        <position position="169"/>
    </location>
    <ligand>
        <name>substrate</name>
    </ligand>
</feature>
<evidence type="ECO:0000256" key="1">
    <source>
        <dbReference type="ARBA" id="ARBA00004937"/>
    </source>
</evidence>
<evidence type="ECO:0000259" key="7">
    <source>
        <dbReference type="Pfam" id="PF00479"/>
    </source>
</evidence>
<comment type="caution">
    <text evidence="6">Lacks conserved residue(s) required for the propagation of feature annotation.</text>
</comment>
<dbReference type="GO" id="GO:0009051">
    <property type="term" value="P:pentose-phosphate shunt, oxidative branch"/>
    <property type="evidence" value="ECO:0007669"/>
    <property type="project" value="TreeGrafter"/>
</dbReference>
<keyword evidence="10" id="KW-1185">Reference proteome</keyword>
<feature type="binding site" evidence="6">
    <location>
        <position position="317"/>
    </location>
    <ligand>
        <name>substrate</name>
    </ligand>
</feature>
<comment type="function">
    <text evidence="6">Catalyzes the oxidation of glucose 6-phosphate to 6-phosphogluconolactone.</text>
</comment>
<evidence type="ECO:0000256" key="5">
    <source>
        <dbReference type="ARBA" id="ARBA00023277"/>
    </source>
</evidence>
<feature type="binding site" evidence="6">
    <location>
        <position position="207"/>
    </location>
    <ligand>
        <name>substrate</name>
    </ligand>
</feature>
<feature type="active site" description="Proton acceptor" evidence="6">
    <location>
        <position position="231"/>
    </location>
</feature>
<dbReference type="GO" id="GO:0006006">
    <property type="term" value="P:glucose metabolic process"/>
    <property type="evidence" value="ECO:0007669"/>
    <property type="project" value="UniProtKB-KW"/>
</dbReference>
<evidence type="ECO:0000313" key="9">
    <source>
        <dbReference type="EMBL" id="SEJ45036.1"/>
    </source>
</evidence>
<protein>
    <recommendedName>
        <fullName evidence="6">Glucose-6-phosphate 1-dehydrogenase</fullName>
        <shortName evidence="6">G6PD</shortName>
        <ecNumber evidence="6">1.1.1.49</ecNumber>
    </recommendedName>
</protein>
<dbReference type="OrthoDB" id="9802739at2"/>
<feature type="binding site" evidence="6">
    <location>
        <position position="139"/>
    </location>
    <ligand>
        <name>NADP(+)</name>
        <dbReference type="ChEBI" id="CHEBI:58349"/>
    </ligand>
</feature>
<comment type="catalytic activity">
    <reaction evidence="6">
        <text>D-glucose 6-phosphate + NADP(+) = 6-phospho-D-glucono-1,5-lactone + NADPH + H(+)</text>
        <dbReference type="Rhea" id="RHEA:15841"/>
        <dbReference type="ChEBI" id="CHEBI:15378"/>
        <dbReference type="ChEBI" id="CHEBI:57783"/>
        <dbReference type="ChEBI" id="CHEBI:57955"/>
        <dbReference type="ChEBI" id="CHEBI:58349"/>
        <dbReference type="ChEBI" id="CHEBI:61548"/>
        <dbReference type="EC" id="1.1.1.49"/>
    </reaction>
</comment>
<dbReference type="NCBIfam" id="TIGR00871">
    <property type="entry name" value="zwf"/>
    <property type="match status" value="1"/>
</dbReference>
<dbReference type="EMBL" id="FNZI01000004">
    <property type="protein sequence ID" value="SEJ45036.1"/>
    <property type="molecule type" value="Genomic_DNA"/>
</dbReference>
<organism evidence="9 10">
    <name type="scientific">Demequina mangrovi</name>
    <dbReference type="NCBI Taxonomy" id="1043493"/>
    <lineage>
        <taxon>Bacteria</taxon>
        <taxon>Bacillati</taxon>
        <taxon>Actinomycetota</taxon>
        <taxon>Actinomycetes</taxon>
        <taxon>Micrococcales</taxon>
        <taxon>Demequinaceae</taxon>
        <taxon>Demequina</taxon>
    </lineage>
</organism>
<dbReference type="RefSeq" id="WP_042214501.1">
    <property type="nucleotide sequence ID" value="NZ_BBLU01000006.1"/>
</dbReference>
<evidence type="ECO:0000313" key="10">
    <source>
        <dbReference type="Proteomes" id="UP000183315"/>
    </source>
</evidence>
<dbReference type="PANTHER" id="PTHR23429">
    <property type="entry name" value="GLUCOSE-6-PHOSPHATE 1-DEHYDROGENASE G6PD"/>
    <property type="match status" value="1"/>
</dbReference>
<dbReference type="InterPro" id="IPR022675">
    <property type="entry name" value="G6P_DH_C"/>
</dbReference>
<name>A0A1H6YXC2_9MICO</name>
<feature type="domain" description="Glucose-6-phosphate dehydrogenase NAD-binding" evidence="7">
    <location>
        <begin position="10"/>
        <end position="178"/>
    </location>
</feature>
<dbReference type="SUPFAM" id="SSF55347">
    <property type="entry name" value="Glyceraldehyde-3-phosphate dehydrogenase-like, C-terminal domain"/>
    <property type="match status" value="1"/>
</dbReference>
<feature type="binding site" evidence="6">
    <location>
        <position position="173"/>
    </location>
    <ligand>
        <name>substrate</name>
    </ligand>
</feature>
<dbReference type="AlphaFoldDB" id="A0A1H6YXC2"/>
<dbReference type="HAMAP" id="MF_00966">
    <property type="entry name" value="G6PD"/>
    <property type="match status" value="1"/>
</dbReference>
<dbReference type="Gene3D" id="3.30.360.10">
    <property type="entry name" value="Dihydrodipicolinate Reductase, domain 2"/>
    <property type="match status" value="1"/>
</dbReference>
<reference evidence="10" key="1">
    <citation type="submission" date="2016-10" db="EMBL/GenBank/DDBJ databases">
        <authorList>
            <person name="Varghese N."/>
        </authorList>
    </citation>
    <scope>NUCLEOTIDE SEQUENCE [LARGE SCALE GENOMIC DNA]</scope>
    <source>
        <strain evidence="10">DSM 24868</strain>
    </source>
</reference>
<dbReference type="GO" id="GO:0004345">
    <property type="term" value="F:glucose-6-phosphate dehydrogenase activity"/>
    <property type="evidence" value="ECO:0007669"/>
    <property type="project" value="UniProtKB-UniRule"/>
</dbReference>
<dbReference type="Proteomes" id="UP000183315">
    <property type="component" value="Unassembled WGS sequence"/>
</dbReference>
<keyword evidence="4 6" id="KW-0560">Oxidoreductase</keyword>
<evidence type="ECO:0000259" key="8">
    <source>
        <dbReference type="Pfam" id="PF02781"/>
    </source>
</evidence>